<evidence type="ECO:0000313" key="2">
    <source>
        <dbReference type="EMBL" id="CAD8147443.1"/>
    </source>
</evidence>
<gene>
    <name evidence="2" type="ORF">POCTA_138.1.T0200004</name>
</gene>
<dbReference type="OMA" id="TSSCLIW"/>
<protein>
    <submittedName>
        <fullName evidence="2">Uncharacterized protein</fullName>
    </submittedName>
</protein>
<organism evidence="2 3">
    <name type="scientific">Paramecium octaurelia</name>
    <dbReference type="NCBI Taxonomy" id="43137"/>
    <lineage>
        <taxon>Eukaryota</taxon>
        <taxon>Sar</taxon>
        <taxon>Alveolata</taxon>
        <taxon>Ciliophora</taxon>
        <taxon>Intramacronucleata</taxon>
        <taxon>Oligohymenophorea</taxon>
        <taxon>Peniculida</taxon>
        <taxon>Parameciidae</taxon>
        <taxon>Paramecium</taxon>
    </lineage>
</organism>
<dbReference type="Proteomes" id="UP000683925">
    <property type="component" value="Unassembled WGS sequence"/>
</dbReference>
<proteinExistence type="predicted"/>
<evidence type="ECO:0000256" key="1">
    <source>
        <dbReference type="SAM" id="SignalP"/>
    </source>
</evidence>
<feature type="chain" id="PRO_5035823126" evidence="1">
    <location>
        <begin position="16"/>
        <end position="273"/>
    </location>
</feature>
<keyword evidence="3" id="KW-1185">Reference proteome</keyword>
<feature type="signal peptide" evidence="1">
    <location>
        <begin position="1"/>
        <end position="15"/>
    </location>
</feature>
<dbReference type="AlphaFoldDB" id="A0A8S1T5H7"/>
<comment type="caution">
    <text evidence="2">The sequence shown here is derived from an EMBL/GenBank/DDBJ whole genome shotgun (WGS) entry which is preliminary data.</text>
</comment>
<name>A0A8S1T5H7_PAROT</name>
<dbReference type="EMBL" id="CAJJDP010000020">
    <property type="protein sequence ID" value="CAD8147443.1"/>
    <property type="molecule type" value="Genomic_DNA"/>
</dbReference>
<evidence type="ECO:0000313" key="3">
    <source>
        <dbReference type="Proteomes" id="UP000683925"/>
    </source>
</evidence>
<dbReference type="OrthoDB" id="10357735at2759"/>
<dbReference type="PANTHER" id="PTHR39767">
    <property type="entry name" value="CALCIUM/CALMODULIN-BINDING MEMBRANE PROTEIN PCM4-RELATED"/>
    <property type="match status" value="1"/>
</dbReference>
<dbReference type="PANTHER" id="PTHR39767:SF2">
    <property type="entry name" value="CHROMOSOME UNDETERMINED SCAFFOLD_1, WHOLE GENOME SHOTGUN SEQUENCE"/>
    <property type="match status" value="1"/>
</dbReference>
<reference evidence="2" key="1">
    <citation type="submission" date="2021-01" db="EMBL/GenBank/DDBJ databases">
        <authorList>
            <consortium name="Genoscope - CEA"/>
            <person name="William W."/>
        </authorList>
    </citation>
    <scope>NUCLEOTIDE SEQUENCE</scope>
</reference>
<accession>A0A8S1T5H7</accession>
<keyword evidence="1" id="KW-0732">Signal</keyword>
<sequence length="273" mass="31346">MKVIFYLACFTSALAQDFKIIFTAFEGSNWNDKEWFYSDIYGGIFGYCENEMLFGGHYVFGANSLASRQFILPPHYNVKIQLRFWKIDSWDGEFFQLIADHYVKIFQFWPNDGGDYCGRGKKGNNDQVVDIEFSIQHYSQLFALIMTSSLDEHAYNVIVLRQQESWGVSRFKLSILECFVGCLSCEDSTSSCLIWSSLASYWQTQMNEDGWLINGNQIVGFSYCGGIQIVGGTSILRQGDSLEKTLKDLPNHYQIQIVVKIWALGDWSNENLI</sequence>